<evidence type="ECO:0000313" key="1">
    <source>
        <dbReference type="EMBL" id="NYE95466.1"/>
    </source>
</evidence>
<dbReference type="AlphaFoldDB" id="A0A7Y9S7Z0"/>
<gene>
    <name evidence="1" type="ORF">FHU41_001716</name>
</gene>
<reference evidence="1 2" key="1">
    <citation type="submission" date="2020-07" db="EMBL/GenBank/DDBJ databases">
        <title>Sequencing the genomes of 1000 actinobacteria strains.</title>
        <authorList>
            <person name="Klenk H.-P."/>
        </authorList>
    </citation>
    <scope>NUCLEOTIDE SEQUENCE [LARGE SCALE GENOMIC DNA]</scope>
    <source>
        <strain evidence="1 2">DSM 102047</strain>
    </source>
</reference>
<dbReference type="EMBL" id="JACBYQ010000002">
    <property type="protein sequence ID" value="NYE95466.1"/>
    <property type="molecule type" value="Genomic_DNA"/>
</dbReference>
<name>A0A7Y9S7Z0_9MICC</name>
<comment type="caution">
    <text evidence="1">The sequence shown here is derived from an EMBL/GenBank/DDBJ whole genome shotgun (WGS) entry which is preliminary data.</text>
</comment>
<protein>
    <submittedName>
        <fullName evidence="1">Uncharacterized protein</fullName>
    </submittedName>
</protein>
<sequence length="62" mass="6471">MSTLLTWAHLPGILALNIDGQCVAPPHTAAYTGHPPLPTAIKTSYESSLTSIGSNVRQANVS</sequence>
<evidence type="ECO:0000313" key="2">
    <source>
        <dbReference type="Proteomes" id="UP000521748"/>
    </source>
</evidence>
<organism evidence="1 2">
    <name type="scientific">Psychromicrobium silvestre</name>
    <dbReference type="NCBI Taxonomy" id="1645614"/>
    <lineage>
        <taxon>Bacteria</taxon>
        <taxon>Bacillati</taxon>
        <taxon>Actinomycetota</taxon>
        <taxon>Actinomycetes</taxon>
        <taxon>Micrococcales</taxon>
        <taxon>Micrococcaceae</taxon>
        <taxon>Psychromicrobium</taxon>
    </lineage>
</organism>
<dbReference type="Proteomes" id="UP000521748">
    <property type="component" value="Unassembled WGS sequence"/>
</dbReference>
<proteinExistence type="predicted"/>
<keyword evidence="2" id="KW-1185">Reference proteome</keyword>
<accession>A0A7Y9S7Z0</accession>